<dbReference type="GO" id="GO:0052621">
    <property type="term" value="F:diguanylate cyclase activity"/>
    <property type="evidence" value="ECO:0007669"/>
    <property type="project" value="TreeGrafter"/>
</dbReference>
<feature type="domain" description="GGDEF" evidence="2">
    <location>
        <begin position="367"/>
        <end position="501"/>
    </location>
</feature>
<feature type="transmembrane region" description="Helical" evidence="1">
    <location>
        <begin position="308"/>
        <end position="328"/>
    </location>
</feature>
<feature type="transmembrane region" description="Helical" evidence="1">
    <location>
        <begin position="119"/>
        <end position="136"/>
    </location>
</feature>
<dbReference type="InterPro" id="IPR043128">
    <property type="entry name" value="Rev_trsase/Diguanyl_cyclase"/>
</dbReference>
<name>W7J5I4_9PSEU</name>
<dbReference type="PATRIC" id="fig|909613.9.peg.382"/>
<dbReference type="NCBIfam" id="TIGR00254">
    <property type="entry name" value="GGDEF"/>
    <property type="match status" value="1"/>
</dbReference>
<dbReference type="Gene3D" id="1.10.3210.10">
    <property type="entry name" value="Hypothetical protein af1432"/>
    <property type="match status" value="1"/>
</dbReference>
<feature type="transmembrane region" description="Helical" evidence="1">
    <location>
        <begin position="186"/>
        <end position="204"/>
    </location>
</feature>
<dbReference type="GO" id="GO:0005886">
    <property type="term" value="C:plasma membrane"/>
    <property type="evidence" value="ECO:0007669"/>
    <property type="project" value="TreeGrafter"/>
</dbReference>
<feature type="transmembrane region" description="Helical" evidence="1">
    <location>
        <begin position="86"/>
        <end position="107"/>
    </location>
</feature>
<feature type="transmembrane region" description="Helical" evidence="1">
    <location>
        <begin position="55"/>
        <end position="74"/>
    </location>
</feature>
<dbReference type="SMART" id="SM00471">
    <property type="entry name" value="HDc"/>
    <property type="match status" value="1"/>
</dbReference>
<dbReference type="Gene3D" id="3.30.70.270">
    <property type="match status" value="1"/>
</dbReference>
<dbReference type="eggNOG" id="COG3706">
    <property type="taxonomic scope" value="Bacteria"/>
</dbReference>
<dbReference type="PROSITE" id="PS50887">
    <property type="entry name" value="GGDEF"/>
    <property type="match status" value="1"/>
</dbReference>
<feature type="domain" description="HD-GYP" evidence="3">
    <location>
        <begin position="512"/>
        <end position="707"/>
    </location>
</feature>
<sequence>MMETENGAGDRGGTRPDNGTGTARGAWLVYLLAGFALVVVYYLTPVRADGFPVRVVLYSLLSGSAAVAVGAGAARARRGDRLPWALIAVSQATYFTADAVFYVSHYTFGITAFPSWADVFYLGHYLPAALGLLLLIRRRAPGRDLPGLLDAGTLAVVAAMLSWVYLIGPQSRRDAPVLVELASVGYPVMDLVLLTVALGLLLGAGARPKAFFLLVGWLALILTADTIYVAQQVTGTYAAGNYLDAIWLTGNLLLGASALHPTMGRVSERAQVHEGPLNPIRIALLSGVALLAPAVLLAQYFSGALRDIPVVAGACALLFLLTITRLAILVSDQRRLAITDVLTGLHTRRFFEAQLPLEMARARRSGGSVAVLIVDVDHFKSINDRYGHPAGDGVLVEIAARLRSTVRGGEVLVRYGGEEFALIVPNAELDSLAVLADRLREQVASAPIVVTQQRWVAVTVSIGTARYPTHGTSPAELVAIADRALYSAKAAGRDRVVVASDSNPEVPEEQERPEPHGTDYLHLVADAVDDLLDDHGHSRAVARWARMLAHEFGYDSDLVRRTELAGRLHDVGKILLPRSVLVKPGRLDEDEWELVRKHPEHGFRMTSLLPGHLGVAHVIRQHHERWDGRGYPDRMAGRDIRVEARIVAVCDSWAAMRSQRPYQAALSADQAREEIRAARGTQFDPDVADLFLRLHDRGAIADLHLVHRGPS</sequence>
<dbReference type="PANTHER" id="PTHR45138">
    <property type="entry name" value="REGULATORY COMPONENTS OF SENSORY TRANSDUCTION SYSTEM"/>
    <property type="match status" value="1"/>
</dbReference>
<organism evidence="4 5">
    <name type="scientific">Actinokineospora spheciospongiae</name>
    <dbReference type="NCBI Taxonomy" id="909613"/>
    <lineage>
        <taxon>Bacteria</taxon>
        <taxon>Bacillati</taxon>
        <taxon>Actinomycetota</taxon>
        <taxon>Actinomycetes</taxon>
        <taxon>Pseudonocardiales</taxon>
        <taxon>Pseudonocardiaceae</taxon>
        <taxon>Actinokineospora</taxon>
    </lineage>
</organism>
<dbReference type="InterPro" id="IPR029787">
    <property type="entry name" value="Nucleotide_cyclase"/>
</dbReference>
<accession>W7J5I4</accession>
<dbReference type="FunFam" id="3.30.70.270:FF:000001">
    <property type="entry name" value="Diguanylate cyclase domain protein"/>
    <property type="match status" value="1"/>
</dbReference>
<dbReference type="GO" id="GO:0043709">
    <property type="term" value="P:cell adhesion involved in single-species biofilm formation"/>
    <property type="evidence" value="ECO:0007669"/>
    <property type="project" value="TreeGrafter"/>
</dbReference>
<comment type="caution">
    <text evidence="4">The sequence shown here is derived from an EMBL/GenBank/DDBJ whole genome shotgun (WGS) entry which is preliminary data.</text>
</comment>
<dbReference type="InterPro" id="IPR003607">
    <property type="entry name" value="HD/PDEase_dom"/>
</dbReference>
<dbReference type="EMBL" id="AYXG01000016">
    <property type="protein sequence ID" value="EWC64246.1"/>
    <property type="molecule type" value="Genomic_DNA"/>
</dbReference>
<dbReference type="Proteomes" id="UP000019277">
    <property type="component" value="Unassembled WGS sequence"/>
</dbReference>
<protein>
    <submittedName>
        <fullName evidence="4">Uncharacterized protein</fullName>
    </submittedName>
</protein>
<dbReference type="Pfam" id="PF13487">
    <property type="entry name" value="HD_5"/>
    <property type="match status" value="1"/>
</dbReference>
<feature type="transmembrane region" description="Helical" evidence="1">
    <location>
        <begin position="25"/>
        <end position="43"/>
    </location>
</feature>
<dbReference type="PROSITE" id="PS51832">
    <property type="entry name" value="HD_GYP"/>
    <property type="match status" value="1"/>
</dbReference>
<dbReference type="AlphaFoldDB" id="W7J5I4"/>
<keyword evidence="1" id="KW-0472">Membrane</keyword>
<keyword evidence="1" id="KW-0812">Transmembrane</keyword>
<dbReference type="CDD" id="cd00077">
    <property type="entry name" value="HDc"/>
    <property type="match status" value="1"/>
</dbReference>
<evidence type="ECO:0000259" key="3">
    <source>
        <dbReference type="PROSITE" id="PS51832"/>
    </source>
</evidence>
<feature type="transmembrane region" description="Helical" evidence="1">
    <location>
        <begin position="148"/>
        <end position="166"/>
    </location>
</feature>
<dbReference type="Pfam" id="PF00990">
    <property type="entry name" value="GGDEF"/>
    <property type="match status" value="1"/>
</dbReference>
<gene>
    <name evidence="4" type="ORF">UO65_0369</name>
</gene>
<keyword evidence="5" id="KW-1185">Reference proteome</keyword>
<dbReference type="SUPFAM" id="SSF55073">
    <property type="entry name" value="Nucleotide cyclase"/>
    <property type="match status" value="1"/>
</dbReference>
<evidence type="ECO:0000256" key="1">
    <source>
        <dbReference type="SAM" id="Phobius"/>
    </source>
</evidence>
<dbReference type="InterPro" id="IPR037522">
    <property type="entry name" value="HD_GYP_dom"/>
</dbReference>
<dbReference type="PANTHER" id="PTHR45138:SF9">
    <property type="entry name" value="DIGUANYLATE CYCLASE DGCM-RELATED"/>
    <property type="match status" value="1"/>
</dbReference>
<evidence type="ECO:0000313" key="5">
    <source>
        <dbReference type="Proteomes" id="UP000019277"/>
    </source>
</evidence>
<keyword evidence="1" id="KW-1133">Transmembrane helix</keyword>
<proteinExistence type="predicted"/>
<evidence type="ECO:0000259" key="2">
    <source>
        <dbReference type="PROSITE" id="PS50887"/>
    </source>
</evidence>
<feature type="transmembrane region" description="Helical" evidence="1">
    <location>
        <begin position="211"/>
        <end position="230"/>
    </location>
</feature>
<dbReference type="SUPFAM" id="SSF109604">
    <property type="entry name" value="HD-domain/PDEase-like"/>
    <property type="match status" value="1"/>
</dbReference>
<dbReference type="CDD" id="cd01949">
    <property type="entry name" value="GGDEF"/>
    <property type="match status" value="1"/>
</dbReference>
<reference evidence="4 5" key="1">
    <citation type="journal article" date="2014" name="Genome Announc.">
        <title>Draft Genome Sequence of the Antitrypanosomally Active Sponge-Associated Bacterium Actinokineospora sp. Strain EG49.</title>
        <authorList>
            <person name="Harjes J."/>
            <person name="Ryu T."/>
            <person name="Abdelmohsen U.R."/>
            <person name="Moitinho-Silva L."/>
            <person name="Horn H."/>
            <person name="Ravasi T."/>
            <person name="Hentschel U."/>
        </authorList>
    </citation>
    <scope>NUCLEOTIDE SEQUENCE [LARGE SCALE GENOMIC DNA]</scope>
    <source>
        <strain evidence="4 5">EG49</strain>
    </source>
</reference>
<evidence type="ECO:0000313" key="4">
    <source>
        <dbReference type="EMBL" id="EWC64246.1"/>
    </source>
</evidence>
<dbReference type="eggNOG" id="COG3437">
    <property type="taxonomic scope" value="Bacteria"/>
</dbReference>
<feature type="transmembrane region" description="Helical" evidence="1">
    <location>
        <begin position="282"/>
        <end position="302"/>
    </location>
</feature>
<dbReference type="GO" id="GO:1902201">
    <property type="term" value="P:negative regulation of bacterial-type flagellum-dependent cell motility"/>
    <property type="evidence" value="ECO:0007669"/>
    <property type="project" value="TreeGrafter"/>
</dbReference>
<dbReference type="InterPro" id="IPR050469">
    <property type="entry name" value="Diguanylate_Cyclase"/>
</dbReference>
<dbReference type="SMART" id="SM00267">
    <property type="entry name" value="GGDEF"/>
    <property type="match status" value="1"/>
</dbReference>
<dbReference type="STRING" id="909613.UO65_0369"/>
<dbReference type="InterPro" id="IPR000160">
    <property type="entry name" value="GGDEF_dom"/>
</dbReference>